<dbReference type="SUPFAM" id="SSF69593">
    <property type="entry name" value="Glycerol-3-phosphate (1)-acyltransferase"/>
    <property type="match status" value="1"/>
</dbReference>
<dbReference type="CDD" id="cd07989">
    <property type="entry name" value="LPLAT_AGPAT-like"/>
    <property type="match status" value="1"/>
</dbReference>
<proteinExistence type="predicted"/>
<feature type="domain" description="Phospholipid/glycerol acyltransferase" evidence="3">
    <location>
        <begin position="58"/>
        <end position="176"/>
    </location>
</feature>
<dbReference type="OrthoDB" id="9806008at2"/>
<name>A0A2A9EPF3_9MICO</name>
<dbReference type="Pfam" id="PF01553">
    <property type="entry name" value="Acyltransferase"/>
    <property type="match status" value="1"/>
</dbReference>
<dbReference type="InterPro" id="IPR002123">
    <property type="entry name" value="Plipid/glycerol_acylTrfase"/>
</dbReference>
<dbReference type="SMART" id="SM00563">
    <property type="entry name" value="PlsC"/>
    <property type="match status" value="1"/>
</dbReference>
<dbReference type="PANTHER" id="PTHR10434:SF55">
    <property type="entry name" value="POSSIBLE ACYLTRANSFERASE"/>
    <property type="match status" value="1"/>
</dbReference>
<dbReference type="GO" id="GO:0005886">
    <property type="term" value="C:plasma membrane"/>
    <property type="evidence" value="ECO:0007669"/>
    <property type="project" value="TreeGrafter"/>
</dbReference>
<dbReference type="PANTHER" id="PTHR10434">
    <property type="entry name" value="1-ACYL-SN-GLYCEROL-3-PHOSPHATE ACYLTRANSFERASE"/>
    <property type="match status" value="1"/>
</dbReference>
<dbReference type="AlphaFoldDB" id="A0A2A9EPF3"/>
<keyword evidence="1 4" id="KW-0808">Transferase</keyword>
<organism evidence="4 5">
    <name type="scientific">Georgenia soli</name>
    <dbReference type="NCBI Taxonomy" id="638953"/>
    <lineage>
        <taxon>Bacteria</taxon>
        <taxon>Bacillati</taxon>
        <taxon>Actinomycetota</taxon>
        <taxon>Actinomycetes</taxon>
        <taxon>Micrococcales</taxon>
        <taxon>Bogoriellaceae</taxon>
        <taxon>Georgenia</taxon>
    </lineage>
</organism>
<dbReference type="EMBL" id="PDJI01000004">
    <property type="protein sequence ID" value="PFG40834.1"/>
    <property type="molecule type" value="Genomic_DNA"/>
</dbReference>
<evidence type="ECO:0000256" key="2">
    <source>
        <dbReference type="ARBA" id="ARBA00023315"/>
    </source>
</evidence>
<accession>A0A2A9EPF3</accession>
<protein>
    <submittedName>
        <fullName evidence="4">1-acyl-sn-glycerol-3-phosphate acyltransferase</fullName>
    </submittedName>
</protein>
<comment type="caution">
    <text evidence="4">The sequence shown here is derived from an EMBL/GenBank/DDBJ whole genome shotgun (WGS) entry which is preliminary data.</text>
</comment>
<gene>
    <name evidence="4" type="ORF">ATJ97_3374</name>
</gene>
<dbReference type="GO" id="GO:0003841">
    <property type="term" value="F:1-acylglycerol-3-phosphate O-acyltransferase activity"/>
    <property type="evidence" value="ECO:0007669"/>
    <property type="project" value="TreeGrafter"/>
</dbReference>
<evidence type="ECO:0000256" key="1">
    <source>
        <dbReference type="ARBA" id="ARBA00022679"/>
    </source>
</evidence>
<keyword evidence="5" id="KW-1185">Reference proteome</keyword>
<evidence type="ECO:0000313" key="5">
    <source>
        <dbReference type="Proteomes" id="UP000222106"/>
    </source>
</evidence>
<keyword evidence="2 4" id="KW-0012">Acyltransferase</keyword>
<reference evidence="4 5" key="1">
    <citation type="submission" date="2017-10" db="EMBL/GenBank/DDBJ databases">
        <title>Sequencing the genomes of 1000 actinobacteria strains.</title>
        <authorList>
            <person name="Klenk H.-P."/>
        </authorList>
    </citation>
    <scope>NUCLEOTIDE SEQUENCE [LARGE SCALE GENOMIC DNA]</scope>
    <source>
        <strain evidence="4 5">DSM 21838</strain>
    </source>
</reference>
<evidence type="ECO:0000259" key="3">
    <source>
        <dbReference type="SMART" id="SM00563"/>
    </source>
</evidence>
<sequence length="303" mass="33064">MWRFPRGVPGTTTTIANVQPRQQSGVYRFLVGVLRPTMTLMTRRTWRGGEHLPASGGFIAVANHVSNMDPLTFAHYLYDHGAAPKFLAKSSLFHAPVLGRLLAAADQIPVHRGTSRAGESLVAAEQAVLAGECVGIFPEGTLTRDPDMWPMTGRTGAARLALATRAPVIPVAQWGAHRLLPRYTARFRPFPPKPVTVVAGPPVDLDDLYGRPLDQDVLREATARIMAAVTALLADIRGEEPPVRPYDMRRDGDPRAAHDAASAQRLAARLERQAALRRRLTAGREHLTALRARQSARRAGGRP</sequence>
<evidence type="ECO:0000313" key="4">
    <source>
        <dbReference type="EMBL" id="PFG40834.1"/>
    </source>
</evidence>
<dbReference type="Proteomes" id="UP000222106">
    <property type="component" value="Unassembled WGS sequence"/>
</dbReference>
<dbReference type="GO" id="GO:0006654">
    <property type="term" value="P:phosphatidic acid biosynthetic process"/>
    <property type="evidence" value="ECO:0007669"/>
    <property type="project" value="TreeGrafter"/>
</dbReference>